<dbReference type="EMBL" id="JAUCBP010000002">
    <property type="protein sequence ID" value="MDM7859792.1"/>
    <property type="molecule type" value="Genomic_DNA"/>
</dbReference>
<feature type="domain" description="Lon N-terminal" evidence="1">
    <location>
        <begin position="1"/>
        <end position="189"/>
    </location>
</feature>
<comment type="caution">
    <text evidence="2">The sequence shown here is derived from an EMBL/GenBank/DDBJ whole genome shotgun (WGS) entry which is preliminary data.</text>
</comment>
<dbReference type="SMART" id="SM00464">
    <property type="entry name" value="LON"/>
    <property type="match status" value="1"/>
</dbReference>
<dbReference type="PANTHER" id="PTHR46732:SF8">
    <property type="entry name" value="ATP-DEPENDENT PROTEASE LA (LON) DOMAIN PROTEIN"/>
    <property type="match status" value="1"/>
</dbReference>
<keyword evidence="3" id="KW-1185">Reference proteome</keyword>
<dbReference type="PROSITE" id="PS51787">
    <property type="entry name" value="LON_N"/>
    <property type="match status" value="1"/>
</dbReference>
<accession>A0ABT7SUC0</accession>
<name>A0ABT7SUC0_9ALTE</name>
<dbReference type="Gene3D" id="2.30.130.40">
    <property type="entry name" value="LON domain-like"/>
    <property type="match status" value="1"/>
</dbReference>
<evidence type="ECO:0000313" key="3">
    <source>
        <dbReference type="Proteomes" id="UP001234343"/>
    </source>
</evidence>
<dbReference type="InterPro" id="IPR003111">
    <property type="entry name" value="Lon_prtase_N"/>
</dbReference>
<evidence type="ECO:0000259" key="1">
    <source>
        <dbReference type="PROSITE" id="PS51787"/>
    </source>
</evidence>
<dbReference type="PANTHER" id="PTHR46732">
    <property type="entry name" value="ATP-DEPENDENT PROTEASE LA (LON) DOMAIN PROTEIN"/>
    <property type="match status" value="1"/>
</dbReference>
<dbReference type="Proteomes" id="UP001234343">
    <property type="component" value="Unassembled WGS sequence"/>
</dbReference>
<gene>
    <name evidence="2" type="ORF">QTP81_04125</name>
</gene>
<evidence type="ECO:0000313" key="2">
    <source>
        <dbReference type="EMBL" id="MDM7859792.1"/>
    </source>
</evidence>
<organism evidence="2 3">
    <name type="scientific">Alteromonas arenosi</name>
    <dbReference type="NCBI Taxonomy" id="3055817"/>
    <lineage>
        <taxon>Bacteria</taxon>
        <taxon>Pseudomonadati</taxon>
        <taxon>Pseudomonadota</taxon>
        <taxon>Gammaproteobacteria</taxon>
        <taxon>Alteromonadales</taxon>
        <taxon>Alteromonadaceae</taxon>
        <taxon>Alteromonas/Salinimonas group</taxon>
        <taxon>Alteromonas</taxon>
    </lineage>
</organism>
<protein>
    <submittedName>
        <fullName evidence="2">LON peptidase substrate-binding domain-containing protein</fullName>
    </submittedName>
</protein>
<sequence>MQRLSLFPLSAHLLPGGRMSLRIFEPRYVRMVKEVCASDSVFVVCMLNSEGDKEINTHIHPLGTVGKVIDFDVLEDGLLGVTVEGQHCVKVSSIETESDGLRVGQCEEVDGWTCDISQTDIAPMNMRLKEIFEKYPEVNALYAEPAFDDPIWVIHRWLELLPVDASKKQYFLEQKDCGKALQFLRELIE</sequence>
<dbReference type="SUPFAM" id="SSF88697">
    <property type="entry name" value="PUA domain-like"/>
    <property type="match status" value="1"/>
</dbReference>
<dbReference type="RefSeq" id="WP_289363898.1">
    <property type="nucleotide sequence ID" value="NZ_JAUCBP010000002.1"/>
</dbReference>
<dbReference type="InterPro" id="IPR046336">
    <property type="entry name" value="Lon_prtase_N_sf"/>
</dbReference>
<dbReference type="InterPro" id="IPR015947">
    <property type="entry name" value="PUA-like_sf"/>
</dbReference>
<proteinExistence type="predicted"/>
<reference evidence="2 3" key="1">
    <citation type="submission" date="2023-06" db="EMBL/GenBank/DDBJ databases">
        <title>Alteromonas sp. ASW11-36 isolated from intertidal sand.</title>
        <authorList>
            <person name="Li Y."/>
        </authorList>
    </citation>
    <scope>NUCLEOTIDE SEQUENCE [LARGE SCALE GENOMIC DNA]</scope>
    <source>
        <strain evidence="2 3">ASW11-36</strain>
    </source>
</reference>
<dbReference type="Pfam" id="PF02190">
    <property type="entry name" value="LON_substr_bdg"/>
    <property type="match status" value="1"/>
</dbReference>